<comment type="subcellular location">
    <subcellularLocation>
        <location evidence="1">Nucleus</location>
    </subcellularLocation>
</comment>
<dbReference type="Gene3D" id="1.10.10.60">
    <property type="entry name" value="Homeodomain-like"/>
    <property type="match status" value="2"/>
</dbReference>
<organism evidence="5 6">
    <name type="scientific">Aromia moschata</name>
    <dbReference type="NCBI Taxonomy" id="1265417"/>
    <lineage>
        <taxon>Eukaryota</taxon>
        <taxon>Metazoa</taxon>
        <taxon>Ecdysozoa</taxon>
        <taxon>Arthropoda</taxon>
        <taxon>Hexapoda</taxon>
        <taxon>Insecta</taxon>
        <taxon>Pterygota</taxon>
        <taxon>Neoptera</taxon>
        <taxon>Endopterygota</taxon>
        <taxon>Coleoptera</taxon>
        <taxon>Polyphaga</taxon>
        <taxon>Cucujiformia</taxon>
        <taxon>Chrysomeloidea</taxon>
        <taxon>Cerambycidae</taxon>
        <taxon>Cerambycinae</taxon>
        <taxon>Callichromatini</taxon>
        <taxon>Aromia</taxon>
    </lineage>
</organism>
<dbReference type="InterPro" id="IPR006600">
    <property type="entry name" value="HTH_CenpB_DNA-bd_dom"/>
</dbReference>
<dbReference type="Pfam" id="PF03221">
    <property type="entry name" value="HTH_Tnp_Tc5"/>
    <property type="match status" value="1"/>
</dbReference>
<feature type="domain" description="HTH CENPB-type" evidence="4">
    <location>
        <begin position="86"/>
        <end position="158"/>
    </location>
</feature>
<proteinExistence type="predicted"/>
<dbReference type="PANTHER" id="PTHR19303:SF73">
    <property type="entry name" value="PROTEIN PDC2"/>
    <property type="match status" value="1"/>
</dbReference>
<dbReference type="SMART" id="SM00674">
    <property type="entry name" value="CENPB"/>
    <property type="match status" value="1"/>
</dbReference>
<dbReference type="SUPFAM" id="SSF46689">
    <property type="entry name" value="Homeodomain-like"/>
    <property type="match status" value="2"/>
</dbReference>
<evidence type="ECO:0000256" key="2">
    <source>
        <dbReference type="ARBA" id="ARBA00023125"/>
    </source>
</evidence>
<dbReference type="AlphaFoldDB" id="A0AAV8YZB5"/>
<dbReference type="PROSITE" id="PS51253">
    <property type="entry name" value="HTH_CENPB"/>
    <property type="match status" value="1"/>
</dbReference>
<name>A0AAV8YZB5_9CUCU</name>
<feature type="compositionally biased region" description="Acidic residues" evidence="3">
    <location>
        <begin position="216"/>
        <end position="225"/>
    </location>
</feature>
<dbReference type="PANTHER" id="PTHR19303">
    <property type="entry name" value="TRANSPOSON"/>
    <property type="match status" value="1"/>
</dbReference>
<keyword evidence="6" id="KW-1185">Reference proteome</keyword>
<evidence type="ECO:0000313" key="6">
    <source>
        <dbReference type="Proteomes" id="UP001162162"/>
    </source>
</evidence>
<feature type="region of interest" description="Disordered" evidence="3">
    <location>
        <begin position="215"/>
        <end position="245"/>
    </location>
</feature>
<dbReference type="Proteomes" id="UP001162162">
    <property type="component" value="Unassembled WGS sequence"/>
</dbReference>
<gene>
    <name evidence="5" type="ORF">NQ318_016562</name>
</gene>
<dbReference type="GO" id="GO:0003677">
    <property type="term" value="F:DNA binding"/>
    <property type="evidence" value="ECO:0007669"/>
    <property type="project" value="UniProtKB-KW"/>
</dbReference>
<dbReference type="InterPro" id="IPR050863">
    <property type="entry name" value="CenT-Element_Derived"/>
</dbReference>
<evidence type="ECO:0000259" key="4">
    <source>
        <dbReference type="PROSITE" id="PS51253"/>
    </source>
</evidence>
<evidence type="ECO:0000256" key="3">
    <source>
        <dbReference type="SAM" id="MobiDB-lite"/>
    </source>
</evidence>
<dbReference type="EMBL" id="JAPWTK010000033">
    <property type="protein sequence ID" value="KAJ8956108.1"/>
    <property type="molecule type" value="Genomic_DNA"/>
</dbReference>
<dbReference type="InterPro" id="IPR009057">
    <property type="entry name" value="Homeodomain-like_sf"/>
</dbReference>
<keyword evidence="2" id="KW-0238">DNA-binding</keyword>
<dbReference type="GO" id="GO:0005634">
    <property type="term" value="C:nucleus"/>
    <property type="evidence" value="ECO:0007669"/>
    <property type="project" value="UniProtKB-SubCell"/>
</dbReference>
<reference evidence="5" key="1">
    <citation type="journal article" date="2023" name="Insect Mol. Biol.">
        <title>Genome sequencing provides insights into the evolution of gene families encoding plant cell wall-degrading enzymes in longhorned beetles.</title>
        <authorList>
            <person name="Shin N.R."/>
            <person name="Okamura Y."/>
            <person name="Kirsch R."/>
            <person name="Pauchet Y."/>
        </authorList>
    </citation>
    <scope>NUCLEOTIDE SEQUENCE</scope>
    <source>
        <strain evidence="5">AMC_N1</strain>
    </source>
</reference>
<accession>A0AAV8YZB5</accession>
<protein>
    <recommendedName>
        <fullName evidence="4">HTH CENPB-type domain-containing protein</fullName>
    </recommendedName>
</protein>
<evidence type="ECO:0000313" key="5">
    <source>
        <dbReference type="EMBL" id="KAJ8956108.1"/>
    </source>
</evidence>
<comment type="caution">
    <text evidence="5">The sequence shown here is derived from an EMBL/GenBank/DDBJ whole genome shotgun (WGS) entry which is preliminary data.</text>
</comment>
<evidence type="ECO:0000256" key="1">
    <source>
        <dbReference type="ARBA" id="ARBA00004123"/>
    </source>
</evidence>
<sequence length="245" mass="28137">MDEGTGYLECYTLRDHSNVVLFTTKESRSCYKKKLQVMEYFKNGMKNKDLSEKYKVHHSAISKIINNKDKILQHKQIMEKYGANKNVRRYSSVHDRLFEKCTFLWFCQKKALGEPVTGPILQAKAKQFYASLNVDSNFSASNGWLVRFKKRHGLHLAGPVQTQTVAGLLEVIRRIPACGKMSLKEVENWIDKDQYEPPYKVFNDSQLIEIAKGGIEESDSEEELLNSDNNKDSDEVTELSSSIAR</sequence>